<feature type="non-terminal residue" evidence="2">
    <location>
        <position position="264"/>
    </location>
</feature>
<sequence>MEPFTASSLKVQKKNAIKDFVSVSGLLNVSHMCIFSGTDLGVYMKIARLPQGPTLNFWVHNFSLARDVASMTKKQFVFDTLFRNSPLIVLNNFSGEGHHMKLMASMFQNMFPTINITKVNLSNIRRCVLVNYNVTSKLIDLRHYAIKPVPVGISKGVKKLVQGKINSSKSLRSGQLSESEAEDDETSHVTLPQKLASRGSLASSHKLLIIRFADYLLHESLKLMKIEGGLMSGEVLFHEIVEKSEEEKLLIQKRREQKRFYIIN</sequence>
<dbReference type="GO" id="GO:0030687">
    <property type="term" value="C:preribosome, large subunit precursor"/>
    <property type="evidence" value="ECO:0007669"/>
    <property type="project" value="TreeGrafter"/>
</dbReference>
<dbReference type="SMART" id="SM00879">
    <property type="entry name" value="Brix"/>
    <property type="match status" value="1"/>
</dbReference>
<dbReference type="InterPro" id="IPR045112">
    <property type="entry name" value="PPAN-like"/>
</dbReference>
<feature type="domain" description="Brix" evidence="1">
    <location>
        <begin position="1"/>
        <end position="232"/>
    </location>
</feature>
<protein>
    <recommendedName>
        <fullName evidence="1">Brix domain-containing protein</fullName>
    </recommendedName>
</protein>
<name>A0AAD8ECB5_DIPPU</name>
<keyword evidence="3" id="KW-1185">Reference proteome</keyword>
<reference evidence="2" key="2">
    <citation type="submission" date="2023-05" db="EMBL/GenBank/DDBJ databases">
        <authorList>
            <person name="Fouks B."/>
        </authorList>
    </citation>
    <scope>NUCLEOTIDE SEQUENCE</scope>
    <source>
        <strain evidence="2">Stay&amp;Tobe</strain>
        <tissue evidence="2">Testes</tissue>
    </source>
</reference>
<dbReference type="PANTHER" id="PTHR12661">
    <property type="entry name" value="PETER PAN-RELATED"/>
    <property type="match status" value="1"/>
</dbReference>
<dbReference type="GO" id="GO:0000027">
    <property type="term" value="P:ribosomal large subunit assembly"/>
    <property type="evidence" value="ECO:0007669"/>
    <property type="project" value="TreeGrafter"/>
</dbReference>
<dbReference type="PANTHER" id="PTHR12661:SF5">
    <property type="entry name" value="SUPPRESSOR OF SWI4 1 HOMOLOG"/>
    <property type="match status" value="1"/>
</dbReference>
<evidence type="ECO:0000313" key="3">
    <source>
        <dbReference type="Proteomes" id="UP001233999"/>
    </source>
</evidence>
<dbReference type="GO" id="GO:0019843">
    <property type="term" value="F:rRNA binding"/>
    <property type="evidence" value="ECO:0007669"/>
    <property type="project" value="InterPro"/>
</dbReference>
<organism evidence="2 3">
    <name type="scientific">Diploptera punctata</name>
    <name type="common">Pacific beetle cockroach</name>
    <dbReference type="NCBI Taxonomy" id="6984"/>
    <lineage>
        <taxon>Eukaryota</taxon>
        <taxon>Metazoa</taxon>
        <taxon>Ecdysozoa</taxon>
        <taxon>Arthropoda</taxon>
        <taxon>Hexapoda</taxon>
        <taxon>Insecta</taxon>
        <taxon>Pterygota</taxon>
        <taxon>Neoptera</taxon>
        <taxon>Polyneoptera</taxon>
        <taxon>Dictyoptera</taxon>
        <taxon>Blattodea</taxon>
        <taxon>Blaberoidea</taxon>
        <taxon>Blaberidae</taxon>
        <taxon>Diplopterinae</taxon>
        <taxon>Diploptera</taxon>
    </lineage>
</organism>
<reference evidence="2" key="1">
    <citation type="journal article" date="2023" name="IScience">
        <title>Live-bearing cockroach genome reveals convergent evolutionary mechanisms linked to viviparity in insects and beyond.</title>
        <authorList>
            <person name="Fouks B."/>
            <person name="Harrison M.C."/>
            <person name="Mikhailova A.A."/>
            <person name="Marchal E."/>
            <person name="English S."/>
            <person name="Carruthers M."/>
            <person name="Jennings E.C."/>
            <person name="Chiamaka E.L."/>
            <person name="Frigard R.A."/>
            <person name="Pippel M."/>
            <person name="Attardo G.M."/>
            <person name="Benoit J.B."/>
            <person name="Bornberg-Bauer E."/>
            <person name="Tobe S.S."/>
        </authorList>
    </citation>
    <scope>NUCLEOTIDE SEQUENCE</scope>
    <source>
        <strain evidence="2">Stay&amp;Tobe</strain>
    </source>
</reference>
<accession>A0AAD8ECB5</accession>
<dbReference type="PROSITE" id="PS50833">
    <property type="entry name" value="BRIX"/>
    <property type="match status" value="1"/>
</dbReference>
<proteinExistence type="predicted"/>
<dbReference type="InterPro" id="IPR007109">
    <property type="entry name" value="Brix"/>
</dbReference>
<dbReference type="EMBL" id="JASPKZ010007310">
    <property type="protein sequence ID" value="KAJ9585073.1"/>
    <property type="molecule type" value="Genomic_DNA"/>
</dbReference>
<gene>
    <name evidence="2" type="ORF">L9F63_020581</name>
</gene>
<dbReference type="Proteomes" id="UP001233999">
    <property type="component" value="Unassembled WGS sequence"/>
</dbReference>
<comment type="caution">
    <text evidence="2">The sequence shown here is derived from an EMBL/GenBank/DDBJ whole genome shotgun (WGS) entry which is preliminary data.</text>
</comment>
<dbReference type="Pfam" id="PF04427">
    <property type="entry name" value="Brix"/>
    <property type="match status" value="1"/>
</dbReference>
<evidence type="ECO:0000313" key="2">
    <source>
        <dbReference type="EMBL" id="KAJ9585073.1"/>
    </source>
</evidence>
<dbReference type="GO" id="GO:0006364">
    <property type="term" value="P:rRNA processing"/>
    <property type="evidence" value="ECO:0007669"/>
    <property type="project" value="InterPro"/>
</dbReference>
<evidence type="ECO:0000259" key="1">
    <source>
        <dbReference type="PROSITE" id="PS50833"/>
    </source>
</evidence>
<dbReference type="AlphaFoldDB" id="A0AAD8ECB5"/>